<accession>X1LPG6</accession>
<evidence type="ECO:0000256" key="1">
    <source>
        <dbReference type="ARBA" id="ARBA00006753"/>
    </source>
</evidence>
<name>X1LPG6_9ZZZZ</name>
<dbReference type="Gene3D" id="3.40.50.720">
    <property type="entry name" value="NAD(P)-binding Rossmann-like Domain"/>
    <property type="match status" value="1"/>
</dbReference>
<dbReference type="PIRSF" id="PIRSF036497">
    <property type="entry name" value="HDH_short"/>
    <property type="match status" value="1"/>
</dbReference>
<dbReference type="UniPathway" id="UPA00051">
    <property type="reaction ID" value="UER00465"/>
</dbReference>
<dbReference type="SUPFAM" id="SSF55347">
    <property type="entry name" value="Glyceraldehyde-3-phosphate dehydrogenase-like, C-terminal domain"/>
    <property type="match status" value="1"/>
</dbReference>
<gene>
    <name evidence="5" type="ORF">S06H3_10425</name>
</gene>
<dbReference type="FunFam" id="3.30.360.10:FF:000005">
    <property type="entry name" value="Homoserine dehydrogenase"/>
    <property type="match status" value="1"/>
</dbReference>
<reference evidence="5" key="1">
    <citation type="journal article" date="2014" name="Front. Microbiol.">
        <title>High frequency of phylogenetically diverse reductive dehalogenase-homologous genes in deep subseafloor sedimentary metagenomes.</title>
        <authorList>
            <person name="Kawai M."/>
            <person name="Futagami T."/>
            <person name="Toyoda A."/>
            <person name="Takaki Y."/>
            <person name="Nishi S."/>
            <person name="Hori S."/>
            <person name="Arai W."/>
            <person name="Tsubouchi T."/>
            <person name="Morono Y."/>
            <person name="Uchiyama I."/>
            <person name="Ito T."/>
            <person name="Fujiyama A."/>
            <person name="Inagaki F."/>
            <person name="Takami H."/>
        </authorList>
    </citation>
    <scope>NUCLEOTIDE SEQUENCE</scope>
    <source>
        <strain evidence="5">Expedition CK06-06</strain>
    </source>
</reference>
<keyword evidence="3" id="KW-0560">Oxidoreductase</keyword>
<dbReference type="EC" id="1.1.1.3" evidence="2"/>
<feature type="domain" description="Homoserine dehydrogenase catalytic" evidence="4">
    <location>
        <begin position="100"/>
        <end position="268"/>
    </location>
</feature>
<dbReference type="SUPFAM" id="SSF51735">
    <property type="entry name" value="NAD(P)-binding Rossmann-fold domains"/>
    <property type="match status" value="1"/>
</dbReference>
<proteinExistence type="inferred from homology"/>
<dbReference type="InterPro" id="IPR022697">
    <property type="entry name" value="HDH_short"/>
</dbReference>
<dbReference type="EMBL" id="BARV01004824">
    <property type="protein sequence ID" value="GAI07736.1"/>
    <property type="molecule type" value="Genomic_DNA"/>
</dbReference>
<dbReference type="InterPro" id="IPR036291">
    <property type="entry name" value="NAD(P)-bd_dom_sf"/>
</dbReference>
<dbReference type="Pfam" id="PF00742">
    <property type="entry name" value="Homoserine_dh"/>
    <property type="match status" value="1"/>
</dbReference>
<dbReference type="NCBIfam" id="NF004976">
    <property type="entry name" value="PRK06349.1"/>
    <property type="match status" value="1"/>
</dbReference>
<evidence type="ECO:0000259" key="4">
    <source>
        <dbReference type="Pfam" id="PF00742"/>
    </source>
</evidence>
<dbReference type="PANTHER" id="PTHR43331">
    <property type="entry name" value="HOMOSERINE DEHYDROGENASE"/>
    <property type="match status" value="1"/>
</dbReference>
<evidence type="ECO:0000313" key="5">
    <source>
        <dbReference type="EMBL" id="GAI07736.1"/>
    </source>
</evidence>
<protein>
    <recommendedName>
        <fullName evidence="2">homoserine dehydrogenase</fullName>
        <ecNumber evidence="2">1.1.1.3</ecNumber>
    </recommendedName>
</protein>
<dbReference type="InterPro" id="IPR019811">
    <property type="entry name" value="HDH_CS"/>
</dbReference>
<evidence type="ECO:0000256" key="3">
    <source>
        <dbReference type="ARBA" id="ARBA00023002"/>
    </source>
</evidence>
<dbReference type="UniPathway" id="UPA00050">
    <property type="reaction ID" value="UER00063"/>
</dbReference>
<comment type="similarity">
    <text evidence="1">Belongs to the homoserine dehydrogenase family.</text>
</comment>
<dbReference type="GO" id="GO:0004412">
    <property type="term" value="F:homoserine dehydrogenase activity"/>
    <property type="evidence" value="ECO:0007669"/>
    <property type="project" value="UniProtKB-EC"/>
</dbReference>
<feature type="non-terminal residue" evidence="5">
    <location>
        <position position="269"/>
    </location>
</feature>
<dbReference type="InterPro" id="IPR001342">
    <property type="entry name" value="HDH_cat"/>
</dbReference>
<dbReference type="GO" id="GO:0009088">
    <property type="term" value="P:threonine biosynthetic process"/>
    <property type="evidence" value="ECO:0007669"/>
    <property type="project" value="UniProtKB-UniPathway"/>
</dbReference>
<sequence length="269" mass="28571">MLKAAEKAGTVAAYKGGKRGKRALQVIEEVEADVVYELTLTNIKTGEPGLTHIKRAMRAGKHVITSNKGPLVVAFRELDSLAKRCGVEFRYSASVGGAVPVVGLAKKLLAGNEIREIRGVLNGTTNYILTRMSKEGVPFEVVLREAQELGIAEKDPTLDIEGIDTACKITILANSLLGMNARLKEVKRAGITRVRPEAIRLAQEAGCTIKLIGIAKRGSLEVGPKLVPLGHPLAVGGTLNAVTFKLDLAREISITGFGAGPKETSSSLL</sequence>
<comment type="caution">
    <text evidence="5">The sequence shown here is derived from an EMBL/GenBank/DDBJ whole genome shotgun (WGS) entry which is preliminary data.</text>
</comment>
<dbReference type="AlphaFoldDB" id="X1LPG6"/>
<evidence type="ECO:0000256" key="2">
    <source>
        <dbReference type="ARBA" id="ARBA00013213"/>
    </source>
</evidence>
<dbReference type="PANTHER" id="PTHR43331:SF1">
    <property type="entry name" value="HOMOSERINE DEHYDROGENASE"/>
    <property type="match status" value="1"/>
</dbReference>
<organism evidence="5">
    <name type="scientific">marine sediment metagenome</name>
    <dbReference type="NCBI Taxonomy" id="412755"/>
    <lineage>
        <taxon>unclassified sequences</taxon>
        <taxon>metagenomes</taxon>
        <taxon>ecological metagenomes</taxon>
    </lineage>
</organism>
<dbReference type="PROSITE" id="PS01042">
    <property type="entry name" value="HOMOSER_DHGENASE"/>
    <property type="match status" value="1"/>
</dbReference>
<dbReference type="Gene3D" id="3.30.360.10">
    <property type="entry name" value="Dihydrodipicolinate Reductase, domain 2"/>
    <property type="match status" value="1"/>
</dbReference>